<keyword evidence="1" id="KW-0304">Gas vesicle</keyword>
<evidence type="ECO:0000256" key="3">
    <source>
        <dbReference type="ARBA" id="ARBA00035643"/>
    </source>
</evidence>
<dbReference type="PANTHER" id="PTHR36852">
    <property type="entry name" value="PROTEIN GVPL 2"/>
    <property type="match status" value="1"/>
</dbReference>
<dbReference type="PANTHER" id="PTHR36852:SF1">
    <property type="entry name" value="PROTEIN GVPL 2"/>
    <property type="match status" value="1"/>
</dbReference>
<dbReference type="Pfam" id="PF06386">
    <property type="entry name" value="GvpL_GvpF"/>
    <property type="match status" value="1"/>
</dbReference>
<dbReference type="RefSeq" id="WP_367995350.1">
    <property type="nucleotide sequence ID" value="NZ_JBFPJR010000041.1"/>
</dbReference>
<dbReference type="InterPro" id="IPR009430">
    <property type="entry name" value="GvpL/GvpF"/>
</dbReference>
<comment type="caution">
    <text evidence="4">The sequence shown here is derived from an EMBL/GenBank/DDBJ whole genome shotgun (WGS) entry which is preliminary data.</text>
</comment>
<evidence type="ECO:0000256" key="2">
    <source>
        <dbReference type="ARBA" id="ARBA00035108"/>
    </source>
</evidence>
<comment type="subcellular location">
    <subcellularLocation>
        <location evidence="2">Gas vesicle</location>
    </subcellularLocation>
</comment>
<protein>
    <submittedName>
        <fullName evidence="4">GvpL/GvpF family gas vesicle protein</fullName>
    </submittedName>
</protein>
<dbReference type="EMBL" id="JBFPJR010000041">
    <property type="protein sequence ID" value="MEX0429384.1"/>
    <property type="molecule type" value="Genomic_DNA"/>
</dbReference>
<proteinExistence type="inferred from homology"/>
<evidence type="ECO:0000256" key="1">
    <source>
        <dbReference type="ARBA" id="ARBA00022987"/>
    </source>
</evidence>
<keyword evidence="5" id="KW-1185">Reference proteome</keyword>
<evidence type="ECO:0000313" key="5">
    <source>
        <dbReference type="Proteomes" id="UP001556631"/>
    </source>
</evidence>
<comment type="similarity">
    <text evidence="3">Belongs to the gas vesicle GvpF/GvpL family.</text>
</comment>
<reference evidence="4 5" key="1">
    <citation type="submission" date="2024-07" db="EMBL/GenBank/DDBJ databases">
        <authorList>
            <person name="Lee S."/>
            <person name="Kang M."/>
        </authorList>
    </citation>
    <scope>NUCLEOTIDE SEQUENCE [LARGE SCALE GENOMIC DNA]</scope>
    <source>
        <strain evidence="4 5">DS6</strain>
    </source>
</reference>
<gene>
    <name evidence="4" type="ORF">AB3X52_17330</name>
</gene>
<evidence type="ECO:0000313" key="4">
    <source>
        <dbReference type="EMBL" id="MEX0429384.1"/>
    </source>
</evidence>
<accession>A0ABV3T2F9</accession>
<name>A0ABV3T2F9_9ACTN</name>
<organism evidence="4 5">
    <name type="scientific">Nocardioides eburneus</name>
    <dbReference type="NCBI Taxonomy" id="3231482"/>
    <lineage>
        <taxon>Bacteria</taxon>
        <taxon>Bacillati</taxon>
        <taxon>Actinomycetota</taxon>
        <taxon>Actinomycetes</taxon>
        <taxon>Propionibacteriales</taxon>
        <taxon>Nocardioidaceae</taxon>
        <taxon>Nocardioides</taxon>
    </lineage>
</organism>
<dbReference type="Proteomes" id="UP001556631">
    <property type="component" value="Unassembled WGS sequence"/>
</dbReference>
<sequence>MAERARYVYAVSAGLPPDALRGVAGIAGAPVELIGHRDLQALVSDVDLGEYGEAGLRRNLEDLGWLEETARAHDDVVRAATAAAPTAPLRLATIFLDDEGVRRCVEDLYGDLRAALQRVDGRREWSVKVVAKPRAQARASAAAPTGGADYLRRKKAESQARQSADAEALAAAERVSDAVTDGAVAVRRLPAQDPRLSGLEGEMLLNLAALVEQDAGDDLAARVHEIADAEAGVDVVVAGPWPPYSFATLETP</sequence>